<feature type="transmembrane region" description="Helical" evidence="1">
    <location>
        <begin position="86"/>
        <end position="119"/>
    </location>
</feature>
<dbReference type="GO" id="GO:0004190">
    <property type="term" value="F:aspartic-type endopeptidase activity"/>
    <property type="evidence" value="ECO:0007669"/>
    <property type="project" value="InterPro"/>
</dbReference>
<proteinExistence type="predicted"/>
<dbReference type="Pfam" id="PF01478">
    <property type="entry name" value="Peptidase_A24"/>
    <property type="match status" value="1"/>
</dbReference>
<keyword evidence="1" id="KW-0472">Membrane</keyword>
<accession>A0A0G3EL77</accession>
<dbReference type="Gene3D" id="1.20.120.1220">
    <property type="match status" value="1"/>
</dbReference>
<feature type="transmembrane region" description="Helical" evidence="1">
    <location>
        <begin position="27"/>
        <end position="45"/>
    </location>
</feature>
<dbReference type="AlphaFoldDB" id="A0A0G3EL77"/>
<evidence type="ECO:0000313" key="3">
    <source>
        <dbReference type="EMBL" id="AKJ67813.1"/>
    </source>
</evidence>
<dbReference type="GO" id="GO:0016020">
    <property type="term" value="C:membrane"/>
    <property type="evidence" value="ECO:0007669"/>
    <property type="project" value="InterPro"/>
</dbReference>
<reference evidence="4" key="1">
    <citation type="submission" date="2015-06" db="EMBL/GenBank/DDBJ databases">
        <authorList>
            <person name="Lim Y.L."/>
            <person name="Ee R."/>
            <person name="Yong D."/>
            <person name="How K.Y."/>
            <person name="Yin W.F."/>
            <person name="Chan K.G."/>
        </authorList>
    </citation>
    <scope>NUCLEOTIDE SEQUENCE [LARGE SCALE GENOMIC DNA]</scope>
    <source>
        <strain evidence="4">DSM 25325</strain>
    </source>
</reference>
<feature type="transmembrane region" description="Helical" evidence="1">
    <location>
        <begin position="52"/>
        <end position="74"/>
    </location>
</feature>
<dbReference type="KEGG" id="ptx:ABW99_05860"/>
<dbReference type="InterPro" id="IPR000045">
    <property type="entry name" value="Prepilin_IV_endopep_pep"/>
</dbReference>
<organism evidence="3 4">
    <name type="scientific">Pandoraea thiooxydans</name>
    <dbReference type="NCBI Taxonomy" id="445709"/>
    <lineage>
        <taxon>Bacteria</taxon>
        <taxon>Pseudomonadati</taxon>
        <taxon>Pseudomonadota</taxon>
        <taxon>Betaproteobacteria</taxon>
        <taxon>Burkholderiales</taxon>
        <taxon>Burkholderiaceae</taxon>
        <taxon>Pandoraea</taxon>
    </lineage>
</organism>
<dbReference type="PATRIC" id="fig|445709.3.peg.1261"/>
<feature type="domain" description="Prepilin type IV endopeptidase peptidase" evidence="2">
    <location>
        <begin position="7"/>
        <end position="111"/>
    </location>
</feature>
<dbReference type="RefSeq" id="WP_047213569.1">
    <property type="nucleotide sequence ID" value="NZ_CP011568.3"/>
</dbReference>
<dbReference type="Proteomes" id="UP000036700">
    <property type="component" value="Chromosome"/>
</dbReference>
<dbReference type="STRING" id="445709.ABW99_05860"/>
<dbReference type="EMBL" id="CP011568">
    <property type="protein sequence ID" value="AKJ67813.1"/>
    <property type="molecule type" value="Genomic_DNA"/>
</dbReference>
<evidence type="ECO:0000313" key="4">
    <source>
        <dbReference type="Proteomes" id="UP000036700"/>
    </source>
</evidence>
<keyword evidence="4" id="KW-1185">Reference proteome</keyword>
<feature type="transmembrane region" description="Helical" evidence="1">
    <location>
        <begin position="140"/>
        <end position="159"/>
    </location>
</feature>
<evidence type="ECO:0000259" key="2">
    <source>
        <dbReference type="Pfam" id="PF01478"/>
    </source>
</evidence>
<sequence>MLYLVRLVACVALIALALFDLRARRLPNGAVLAVAGLYVVLVLLSHAARAELLGHLGVGALVLALCALFFRFGWLGGGDAKFAAAIFLWAGPLLAVPVLLIVSLSGLVLGLALLAIRACYGVSEARLPSLLRPLAPARGVPYGVALALGGLAAVWMPLLPHVSRA</sequence>
<protein>
    <recommendedName>
        <fullName evidence="2">Prepilin type IV endopeptidase peptidase domain-containing protein</fullName>
    </recommendedName>
</protein>
<keyword evidence="1" id="KW-1133">Transmembrane helix</keyword>
<keyword evidence="1" id="KW-0812">Transmembrane</keyword>
<evidence type="ECO:0000256" key="1">
    <source>
        <dbReference type="SAM" id="Phobius"/>
    </source>
</evidence>
<name>A0A0G3EL77_9BURK</name>
<dbReference type="OrthoDB" id="9113591at2"/>
<gene>
    <name evidence="3" type="ORF">ABW99_05860</name>
</gene>